<keyword evidence="5" id="KW-0862">Zinc</keyword>
<dbReference type="FunFam" id="3.30.160.60:FF:000176">
    <property type="entry name" value="zinc finger protein 70"/>
    <property type="match status" value="1"/>
</dbReference>
<feature type="domain" description="C2H2-type" evidence="10">
    <location>
        <begin position="111"/>
        <end position="138"/>
    </location>
</feature>
<keyword evidence="8" id="KW-0539">Nucleus</keyword>
<dbReference type="PROSITE" id="PS00028">
    <property type="entry name" value="ZINC_FINGER_C2H2_1"/>
    <property type="match status" value="1"/>
</dbReference>
<dbReference type="RefSeq" id="XP_012671255.1">
    <property type="nucleotide sequence ID" value="XM_012815801.1"/>
</dbReference>
<evidence type="ECO:0000259" key="10">
    <source>
        <dbReference type="PROSITE" id="PS50157"/>
    </source>
</evidence>
<dbReference type="SUPFAM" id="SSF57667">
    <property type="entry name" value="beta-beta-alpha zinc fingers"/>
    <property type="match status" value="3"/>
</dbReference>
<evidence type="ECO:0000256" key="3">
    <source>
        <dbReference type="ARBA" id="ARBA00022737"/>
    </source>
</evidence>
<gene>
    <name evidence="12" type="primary">LOC105889868</name>
</gene>
<keyword evidence="7" id="KW-0804">Transcription</keyword>
<dbReference type="FunFam" id="3.30.160.60:FF:000060">
    <property type="entry name" value="zinc finger protein 436"/>
    <property type="match status" value="1"/>
</dbReference>
<dbReference type="AlphaFoldDB" id="A0A6P3VGI8"/>
<dbReference type="InterPro" id="IPR036236">
    <property type="entry name" value="Znf_C2H2_sf"/>
</dbReference>
<dbReference type="PROSITE" id="PS50157">
    <property type="entry name" value="ZINC_FINGER_C2H2_2"/>
    <property type="match status" value="3"/>
</dbReference>
<reference evidence="12" key="1">
    <citation type="submission" date="2025-08" db="UniProtKB">
        <authorList>
            <consortium name="RefSeq"/>
        </authorList>
    </citation>
    <scope>IDENTIFICATION</scope>
</reference>
<dbReference type="GeneID" id="105889868"/>
<organism evidence="11 12">
    <name type="scientific">Clupea harengus</name>
    <name type="common">Atlantic herring</name>
    <dbReference type="NCBI Taxonomy" id="7950"/>
    <lineage>
        <taxon>Eukaryota</taxon>
        <taxon>Metazoa</taxon>
        <taxon>Chordata</taxon>
        <taxon>Craniata</taxon>
        <taxon>Vertebrata</taxon>
        <taxon>Euteleostomi</taxon>
        <taxon>Actinopterygii</taxon>
        <taxon>Neopterygii</taxon>
        <taxon>Teleostei</taxon>
        <taxon>Clupei</taxon>
        <taxon>Clupeiformes</taxon>
        <taxon>Clupeoidei</taxon>
        <taxon>Clupeidae</taxon>
        <taxon>Clupea</taxon>
    </lineage>
</organism>
<evidence type="ECO:0000313" key="12">
    <source>
        <dbReference type="RefSeq" id="XP_012671255.1"/>
    </source>
</evidence>
<dbReference type="InterPro" id="IPR013087">
    <property type="entry name" value="Znf_C2H2_type"/>
</dbReference>
<evidence type="ECO:0000256" key="5">
    <source>
        <dbReference type="ARBA" id="ARBA00022833"/>
    </source>
</evidence>
<dbReference type="Proteomes" id="UP000515152">
    <property type="component" value="Chromosome 7"/>
</dbReference>
<evidence type="ECO:0000256" key="8">
    <source>
        <dbReference type="ARBA" id="ARBA00023242"/>
    </source>
</evidence>
<evidence type="ECO:0000256" key="4">
    <source>
        <dbReference type="ARBA" id="ARBA00022771"/>
    </source>
</evidence>
<keyword evidence="6" id="KW-0805">Transcription regulation</keyword>
<evidence type="ECO:0000256" key="7">
    <source>
        <dbReference type="ARBA" id="ARBA00023163"/>
    </source>
</evidence>
<evidence type="ECO:0000256" key="1">
    <source>
        <dbReference type="ARBA" id="ARBA00004123"/>
    </source>
</evidence>
<dbReference type="Pfam" id="PF00096">
    <property type="entry name" value="zf-C2H2"/>
    <property type="match status" value="1"/>
</dbReference>
<keyword evidence="3" id="KW-0677">Repeat</keyword>
<name>A0A6P3VGI8_CLUHA</name>
<dbReference type="InterPro" id="IPR050826">
    <property type="entry name" value="Krueppel_C2H2_ZnFinger"/>
</dbReference>
<dbReference type="GO" id="GO:0005634">
    <property type="term" value="C:nucleus"/>
    <property type="evidence" value="ECO:0007669"/>
    <property type="project" value="UniProtKB-SubCell"/>
</dbReference>
<accession>A0A6P3VGI8</accession>
<dbReference type="OrthoDB" id="193650at2759"/>
<evidence type="ECO:0000256" key="6">
    <source>
        <dbReference type="ARBA" id="ARBA00023015"/>
    </source>
</evidence>
<dbReference type="Gene3D" id="3.30.160.60">
    <property type="entry name" value="Classic Zinc Finger"/>
    <property type="match status" value="4"/>
</dbReference>
<feature type="domain" description="C2H2-type" evidence="10">
    <location>
        <begin position="83"/>
        <end position="110"/>
    </location>
</feature>
<evidence type="ECO:0000256" key="9">
    <source>
        <dbReference type="PROSITE-ProRule" id="PRU00042"/>
    </source>
</evidence>
<dbReference type="GO" id="GO:0008270">
    <property type="term" value="F:zinc ion binding"/>
    <property type="evidence" value="ECO:0007669"/>
    <property type="project" value="UniProtKB-KW"/>
</dbReference>
<keyword evidence="4 9" id="KW-0863">Zinc-finger</keyword>
<dbReference type="PANTHER" id="PTHR24377">
    <property type="entry name" value="IP01015P-RELATED"/>
    <property type="match status" value="1"/>
</dbReference>
<proteinExistence type="predicted"/>
<keyword evidence="2" id="KW-0479">Metal-binding</keyword>
<sequence length="163" mass="18861">MKEKGCTQEMHLMNHRRTHKGEKPYYSTDSGNVFSRKANPETLTMQLSHTILHPHKWELCGKAFCGQANLVFHQHGHSGMCMYTCSESGKAFKEFSVLEIHMRVHTGERPYKCEHCAMDFSQLAALRTHLHLHMGEEPYTCSQCAKTIRHNNSMEDQMRLHSD</sequence>
<dbReference type="SMART" id="SM00355">
    <property type="entry name" value="ZnF_C2H2"/>
    <property type="match status" value="4"/>
</dbReference>
<keyword evidence="11" id="KW-1185">Reference proteome</keyword>
<comment type="subcellular location">
    <subcellularLocation>
        <location evidence="1">Nucleus</location>
    </subcellularLocation>
</comment>
<protein>
    <submittedName>
        <fullName evidence="12">Zinc finger protein 2-like</fullName>
    </submittedName>
</protein>
<dbReference type="KEGG" id="char:105889868"/>
<feature type="domain" description="C2H2-type" evidence="10">
    <location>
        <begin position="139"/>
        <end position="163"/>
    </location>
</feature>
<evidence type="ECO:0000256" key="2">
    <source>
        <dbReference type="ARBA" id="ARBA00022723"/>
    </source>
</evidence>
<evidence type="ECO:0000313" key="11">
    <source>
        <dbReference type="Proteomes" id="UP000515152"/>
    </source>
</evidence>